<keyword evidence="1" id="KW-0863">Zinc-finger</keyword>
<evidence type="ECO:0000256" key="3">
    <source>
        <dbReference type="SAM" id="Phobius"/>
    </source>
</evidence>
<evidence type="ECO:0000256" key="1">
    <source>
        <dbReference type="PROSITE-ProRule" id="PRU00047"/>
    </source>
</evidence>
<feature type="transmembrane region" description="Helical" evidence="3">
    <location>
        <begin position="511"/>
        <end position="535"/>
    </location>
</feature>
<reference evidence="6 7" key="1">
    <citation type="submission" date="2016-04" db="EMBL/GenBank/DDBJ databases">
        <title>The genome of Intoshia linei affirms orthonectids as highly simplified spiralians.</title>
        <authorList>
            <person name="Mikhailov K.V."/>
            <person name="Slusarev G.S."/>
            <person name="Nikitin M.A."/>
            <person name="Logacheva M.D."/>
            <person name="Penin A."/>
            <person name="Aleoshin V."/>
            <person name="Panchin Y.V."/>
        </authorList>
    </citation>
    <scope>NUCLEOTIDE SEQUENCE [LARGE SCALE GENOMIC DNA]</scope>
    <source>
        <strain evidence="6">Intl2013</strain>
        <tissue evidence="6">Whole animal</tissue>
    </source>
</reference>
<keyword evidence="7" id="KW-1185">Reference proteome</keyword>
<feature type="domain" description="Integrase catalytic" evidence="5">
    <location>
        <begin position="13"/>
        <end position="112"/>
    </location>
</feature>
<dbReference type="PANTHER" id="PTHR23002">
    <property type="entry name" value="ZINC FINGER CCHC DOMAIN CONTAINING PROTEIN"/>
    <property type="match status" value="1"/>
</dbReference>
<name>A0A177B2M4_9BILA</name>
<feature type="region of interest" description="Disordered" evidence="2">
    <location>
        <begin position="314"/>
        <end position="335"/>
    </location>
</feature>
<keyword evidence="3" id="KW-0812">Transmembrane</keyword>
<dbReference type="SUPFAM" id="SSF53098">
    <property type="entry name" value="Ribonuclease H-like"/>
    <property type="match status" value="1"/>
</dbReference>
<evidence type="ECO:0000259" key="4">
    <source>
        <dbReference type="PROSITE" id="PS50158"/>
    </source>
</evidence>
<feature type="domain" description="CCHC-type" evidence="4">
    <location>
        <begin position="247"/>
        <end position="262"/>
    </location>
</feature>
<dbReference type="SMART" id="SM00343">
    <property type="entry name" value="ZnF_C2HC"/>
    <property type="match status" value="6"/>
</dbReference>
<keyword evidence="3" id="KW-1133">Transmembrane helix</keyword>
<organism evidence="6 7">
    <name type="scientific">Intoshia linei</name>
    <dbReference type="NCBI Taxonomy" id="1819745"/>
    <lineage>
        <taxon>Eukaryota</taxon>
        <taxon>Metazoa</taxon>
        <taxon>Spiralia</taxon>
        <taxon>Lophotrochozoa</taxon>
        <taxon>Mesozoa</taxon>
        <taxon>Orthonectida</taxon>
        <taxon>Rhopaluridae</taxon>
        <taxon>Intoshia</taxon>
    </lineage>
</organism>
<dbReference type="Gene3D" id="3.30.420.10">
    <property type="entry name" value="Ribonuclease H-like superfamily/Ribonuclease H"/>
    <property type="match status" value="1"/>
</dbReference>
<feature type="domain" description="CCHC-type" evidence="4">
    <location>
        <begin position="187"/>
        <end position="200"/>
    </location>
</feature>
<dbReference type="SUPFAM" id="SSF57756">
    <property type="entry name" value="Retrovirus zinc finger-like domains"/>
    <property type="match status" value="4"/>
</dbReference>
<sequence length="578" mass="66486">MGKTKTKRCLRKYLWFPSMNKLIDKEIDKCWPCATSPRSFTQEEKKFNITLIDHYSKWTEFMLVEEVTTNNIIQFLETVFSREGLPDSIISDNESQFKSEQWKSFLNYNGIKPRIKTNNCIGSIHQSLIELKNTKLLIQKITIFCALLFSYTAVVIMISIDIVQRVQHNILGSTIVEFKFYFIYMSCYHCGQTGHYARNCDSGESKDYRSNGRGNRGNDRDGSFNDEFYESLNFELRYVAQLNRNVCYNCQGTGHMARDCTEDPKCRKCGEGHQSKECTNKHSRGGRDGGYSREPRGNVECYRCHKQGHISRDCTEADGGRGGDRGGRSGGYERRDRDRSDVVCYRCNESGHISRDCSNGQNGCFKCGEEGHKSYECPSRNRDRDRTSRDRDSVQYNKKKIGESNININDVIDVIKNSTNKNILNITSIKNVVSIINNTNVKTEKDIIIWYLKKNYFPSNIQKNDTIVIKPSKHTNNETTNKKNVQQTNNKINTNIYMITKIKNHIEDFRLGSILSIIMVSIFLIIVAVGTCIMLKKSHTLNGMALRINENETAYSPLIDISSDNQNDNMYKKFNTLL</sequence>
<feature type="domain" description="CCHC-type" evidence="4">
    <location>
        <begin position="344"/>
        <end position="359"/>
    </location>
</feature>
<dbReference type="PROSITE" id="PS50994">
    <property type="entry name" value="INTEGRASE"/>
    <property type="match status" value="1"/>
</dbReference>
<dbReference type="EMBL" id="LWCA01000428">
    <property type="protein sequence ID" value="OAF68537.1"/>
    <property type="molecule type" value="Genomic_DNA"/>
</dbReference>
<dbReference type="Pfam" id="PF00098">
    <property type="entry name" value="zf-CCHC"/>
    <property type="match status" value="5"/>
</dbReference>
<keyword evidence="1" id="KW-0479">Metal-binding</keyword>
<dbReference type="InterPro" id="IPR001584">
    <property type="entry name" value="Integrase_cat-core"/>
</dbReference>
<dbReference type="InterPro" id="IPR001878">
    <property type="entry name" value="Znf_CCHC"/>
</dbReference>
<evidence type="ECO:0000256" key="2">
    <source>
        <dbReference type="SAM" id="MobiDB-lite"/>
    </source>
</evidence>
<dbReference type="Pfam" id="PF00665">
    <property type="entry name" value="rve"/>
    <property type="match status" value="1"/>
</dbReference>
<keyword evidence="1" id="KW-0862">Zinc</keyword>
<dbReference type="InterPro" id="IPR051714">
    <property type="entry name" value="Znf_CCHC_NABP"/>
</dbReference>
<dbReference type="GO" id="GO:0003676">
    <property type="term" value="F:nucleic acid binding"/>
    <property type="evidence" value="ECO:0007669"/>
    <property type="project" value="InterPro"/>
</dbReference>
<dbReference type="InterPro" id="IPR036875">
    <property type="entry name" value="Znf_CCHC_sf"/>
</dbReference>
<evidence type="ECO:0000313" key="7">
    <source>
        <dbReference type="Proteomes" id="UP000078046"/>
    </source>
</evidence>
<evidence type="ECO:0000313" key="6">
    <source>
        <dbReference type="EMBL" id="OAF68537.1"/>
    </source>
</evidence>
<dbReference type="Proteomes" id="UP000078046">
    <property type="component" value="Unassembled WGS sequence"/>
</dbReference>
<comment type="caution">
    <text evidence="6">The sequence shown here is derived from an EMBL/GenBank/DDBJ whole genome shotgun (WGS) entry which is preliminary data.</text>
</comment>
<accession>A0A177B2M4</accession>
<dbReference type="GO" id="GO:0015074">
    <property type="term" value="P:DNA integration"/>
    <property type="evidence" value="ECO:0007669"/>
    <property type="project" value="InterPro"/>
</dbReference>
<gene>
    <name evidence="6" type="ORF">A3Q56_03739</name>
</gene>
<dbReference type="InterPro" id="IPR012337">
    <property type="entry name" value="RNaseH-like_sf"/>
</dbReference>
<feature type="domain" description="CCHC-type" evidence="4">
    <location>
        <begin position="364"/>
        <end position="379"/>
    </location>
</feature>
<dbReference type="GO" id="GO:0008270">
    <property type="term" value="F:zinc ion binding"/>
    <property type="evidence" value="ECO:0007669"/>
    <property type="project" value="UniProtKB-KW"/>
</dbReference>
<feature type="region of interest" description="Disordered" evidence="2">
    <location>
        <begin position="271"/>
        <end position="291"/>
    </location>
</feature>
<dbReference type="OrthoDB" id="10050052at2759"/>
<dbReference type="AlphaFoldDB" id="A0A177B2M4"/>
<feature type="compositionally biased region" description="Basic and acidic residues" evidence="2">
    <location>
        <begin position="375"/>
        <end position="393"/>
    </location>
</feature>
<feature type="domain" description="CCHC-type" evidence="4">
    <location>
        <begin position="301"/>
        <end position="316"/>
    </location>
</feature>
<protein>
    <submittedName>
        <fullName evidence="6">CCHC-type zinc finger protein</fullName>
    </submittedName>
</protein>
<dbReference type="Gene3D" id="4.10.60.10">
    <property type="entry name" value="Zinc finger, CCHC-type"/>
    <property type="match status" value="4"/>
</dbReference>
<feature type="transmembrane region" description="Helical" evidence="3">
    <location>
        <begin position="141"/>
        <end position="160"/>
    </location>
</feature>
<feature type="region of interest" description="Disordered" evidence="2">
    <location>
        <begin position="375"/>
        <end position="398"/>
    </location>
</feature>
<dbReference type="InterPro" id="IPR036397">
    <property type="entry name" value="RNaseH_sf"/>
</dbReference>
<proteinExistence type="predicted"/>
<evidence type="ECO:0000259" key="5">
    <source>
        <dbReference type="PROSITE" id="PS50994"/>
    </source>
</evidence>
<dbReference type="PROSITE" id="PS50158">
    <property type="entry name" value="ZF_CCHC"/>
    <property type="match status" value="5"/>
</dbReference>
<keyword evidence="3" id="KW-0472">Membrane</keyword>